<feature type="domain" description="DDE" evidence="1">
    <location>
        <begin position="1"/>
        <end position="78"/>
    </location>
</feature>
<evidence type="ECO:0000313" key="3">
    <source>
        <dbReference type="Proteomes" id="UP000254794"/>
    </source>
</evidence>
<gene>
    <name evidence="2" type="ORF">NCTC13316_03080</name>
</gene>
<evidence type="ECO:0000313" key="2">
    <source>
        <dbReference type="EMBL" id="STX81213.1"/>
    </source>
</evidence>
<dbReference type="OrthoDB" id="4315389at2"/>
<organism evidence="2 3">
    <name type="scientific">Legionella busanensis</name>
    <dbReference type="NCBI Taxonomy" id="190655"/>
    <lineage>
        <taxon>Bacteria</taxon>
        <taxon>Pseudomonadati</taxon>
        <taxon>Pseudomonadota</taxon>
        <taxon>Gammaproteobacteria</taxon>
        <taxon>Legionellales</taxon>
        <taxon>Legionellaceae</taxon>
        <taxon>Legionella</taxon>
    </lineage>
</organism>
<dbReference type="InterPro" id="IPR032874">
    <property type="entry name" value="DDE_dom"/>
</dbReference>
<keyword evidence="3" id="KW-1185">Reference proteome</keyword>
<dbReference type="AlphaFoldDB" id="A0A378KAL3"/>
<proteinExistence type="predicted"/>
<reference evidence="2 3" key="1">
    <citation type="submission" date="2018-06" db="EMBL/GenBank/DDBJ databases">
        <authorList>
            <consortium name="Pathogen Informatics"/>
            <person name="Doyle S."/>
        </authorList>
    </citation>
    <scope>NUCLEOTIDE SEQUENCE [LARGE SCALE GENOMIC DNA]</scope>
    <source>
        <strain evidence="2 3">NCTC13316</strain>
    </source>
</reference>
<sequence>MYRTVDEDGNTIDFYLSHRRNALAAKWFLKKFIKNDPSCDFSVINSDKNPAYGQAVKELKQNATLSMNIKDLQIQYRND</sequence>
<accession>A0A378KAL3</accession>
<dbReference type="Proteomes" id="UP000254794">
    <property type="component" value="Unassembled WGS sequence"/>
</dbReference>
<evidence type="ECO:0000259" key="1">
    <source>
        <dbReference type="Pfam" id="PF13610"/>
    </source>
</evidence>
<dbReference type="EMBL" id="UGOD01000002">
    <property type="protein sequence ID" value="STX81213.1"/>
    <property type="molecule type" value="Genomic_DNA"/>
</dbReference>
<dbReference type="RefSeq" id="WP_115332626.1">
    <property type="nucleotide sequence ID" value="NZ_CAAAHP010000005.1"/>
</dbReference>
<dbReference type="Pfam" id="PF13610">
    <property type="entry name" value="DDE_Tnp_IS240"/>
    <property type="match status" value="1"/>
</dbReference>
<name>A0A378KAL3_9GAMM</name>
<protein>
    <submittedName>
        <fullName evidence="2">Transposase</fullName>
    </submittedName>
</protein>